<comment type="caution">
    <text evidence="1">The sequence shown here is derived from an EMBL/GenBank/DDBJ whole genome shotgun (WGS) entry which is preliminary data.</text>
</comment>
<name>A0AA39NSF1_9AGAR</name>
<evidence type="ECO:0000313" key="1">
    <source>
        <dbReference type="EMBL" id="KAK0471002.1"/>
    </source>
</evidence>
<sequence>MSKYMRHHTITDMSTGVRVSYLFWEAQTNTGLPPSPPASPRLDRSHLDVIPHFDPLMAELTDSNLVVLPSLKTVLYLDEALAALGLHVEARISFITHWLPSILKHDFVALRFLLQASYEHAAPLDVEPKPDVITRVFMLFKRVCEDELDEWEGALLRASENVDVWKGVVGAEYDMAKDKALFRVLEWGGMEVKN</sequence>
<keyword evidence="2" id="KW-1185">Reference proteome</keyword>
<dbReference type="AlphaFoldDB" id="A0AA39NSF1"/>
<proteinExistence type="predicted"/>
<gene>
    <name evidence="1" type="ORF">IW261DRAFT_1612333</name>
</gene>
<accession>A0AA39NSF1</accession>
<dbReference type="Proteomes" id="UP001175227">
    <property type="component" value="Unassembled WGS sequence"/>
</dbReference>
<reference evidence="1" key="1">
    <citation type="submission" date="2023-06" db="EMBL/GenBank/DDBJ databases">
        <authorList>
            <consortium name="Lawrence Berkeley National Laboratory"/>
            <person name="Ahrendt S."/>
            <person name="Sahu N."/>
            <person name="Indic B."/>
            <person name="Wong-Bajracharya J."/>
            <person name="Merenyi Z."/>
            <person name="Ke H.-M."/>
            <person name="Monk M."/>
            <person name="Kocsube S."/>
            <person name="Drula E."/>
            <person name="Lipzen A."/>
            <person name="Balint B."/>
            <person name="Henrissat B."/>
            <person name="Andreopoulos B."/>
            <person name="Martin F.M."/>
            <person name="Harder C.B."/>
            <person name="Rigling D."/>
            <person name="Ford K.L."/>
            <person name="Foster G.D."/>
            <person name="Pangilinan J."/>
            <person name="Papanicolaou A."/>
            <person name="Barry K."/>
            <person name="LaButti K."/>
            <person name="Viragh M."/>
            <person name="Koriabine M."/>
            <person name="Yan M."/>
            <person name="Riley R."/>
            <person name="Champramary S."/>
            <person name="Plett K.L."/>
            <person name="Tsai I.J."/>
            <person name="Slot J."/>
            <person name="Sipos G."/>
            <person name="Plett J."/>
            <person name="Nagy L.G."/>
            <person name="Grigoriev I.V."/>
        </authorList>
    </citation>
    <scope>NUCLEOTIDE SEQUENCE</scope>
    <source>
        <strain evidence="1">ICMP 16352</strain>
    </source>
</reference>
<organism evidence="1 2">
    <name type="scientific">Armillaria novae-zelandiae</name>
    <dbReference type="NCBI Taxonomy" id="153914"/>
    <lineage>
        <taxon>Eukaryota</taxon>
        <taxon>Fungi</taxon>
        <taxon>Dikarya</taxon>
        <taxon>Basidiomycota</taxon>
        <taxon>Agaricomycotina</taxon>
        <taxon>Agaricomycetes</taxon>
        <taxon>Agaricomycetidae</taxon>
        <taxon>Agaricales</taxon>
        <taxon>Marasmiineae</taxon>
        <taxon>Physalacriaceae</taxon>
        <taxon>Armillaria</taxon>
    </lineage>
</organism>
<protein>
    <submittedName>
        <fullName evidence="1">Uncharacterized protein</fullName>
    </submittedName>
</protein>
<dbReference type="EMBL" id="JAUEPR010000056">
    <property type="protein sequence ID" value="KAK0471002.1"/>
    <property type="molecule type" value="Genomic_DNA"/>
</dbReference>
<evidence type="ECO:0000313" key="2">
    <source>
        <dbReference type="Proteomes" id="UP001175227"/>
    </source>
</evidence>